<protein>
    <submittedName>
        <fullName evidence="1">Uncharacterized protein</fullName>
    </submittedName>
</protein>
<dbReference type="AlphaFoldDB" id="A0AAV8YN15"/>
<comment type="caution">
    <text evidence="1">The sequence shown here is derived from an EMBL/GenBank/DDBJ whole genome shotgun (WGS) entry which is preliminary data.</text>
</comment>
<reference evidence="1" key="1">
    <citation type="journal article" date="2023" name="Insect Mol. Biol.">
        <title>Genome sequencing provides insights into the evolution of gene families encoding plant cell wall-degrading enzymes in longhorned beetles.</title>
        <authorList>
            <person name="Shin N.R."/>
            <person name="Okamura Y."/>
            <person name="Kirsch R."/>
            <person name="Pauchet Y."/>
        </authorList>
    </citation>
    <scope>NUCLEOTIDE SEQUENCE</scope>
    <source>
        <strain evidence="1">AMC_N1</strain>
    </source>
</reference>
<evidence type="ECO:0000313" key="1">
    <source>
        <dbReference type="EMBL" id="KAJ8952294.1"/>
    </source>
</evidence>
<proteinExistence type="predicted"/>
<dbReference type="Proteomes" id="UP001162162">
    <property type="component" value="Unassembled WGS sequence"/>
</dbReference>
<evidence type="ECO:0000313" key="2">
    <source>
        <dbReference type="Proteomes" id="UP001162162"/>
    </source>
</evidence>
<accession>A0AAV8YN15</accession>
<organism evidence="1 2">
    <name type="scientific">Aromia moschata</name>
    <dbReference type="NCBI Taxonomy" id="1265417"/>
    <lineage>
        <taxon>Eukaryota</taxon>
        <taxon>Metazoa</taxon>
        <taxon>Ecdysozoa</taxon>
        <taxon>Arthropoda</taxon>
        <taxon>Hexapoda</taxon>
        <taxon>Insecta</taxon>
        <taxon>Pterygota</taxon>
        <taxon>Neoptera</taxon>
        <taxon>Endopterygota</taxon>
        <taxon>Coleoptera</taxon>
        <taxon>Polyphaga</taxon>
        <taxon>Cucujiformia</taxon>
        <taxon>Chrysomeloidea</taxon>
        <taxon>Cerambycidae</taxon>
        <taxon>Cerambycinae</taxon>
        <taxon>Callichromatini</taxon>
        <taxon>Aromia</taxon>
    </lineage>
</organism>
<sequence>MSPLVAGGMTNQLNNRQGGMNSVHLTPTLPPHGNYSSNRGWSAVCLRPTPPLRPCLALGSSPNGPYSRYSRKPMSYKEDGLILDVIEAYCSVAKPRSTVNSVNVTDGARSDINKAIPEAITMMQSKLSILEYNIAALTSQLNEEKEARCALQTIVKNYLTANSKDFDSIQWPTAESNI</sequence>
<name>A0AAV8YN15_9CUCU</name>
<gene>
    <name evidence="1" type="ORF">NQ318_007462</name>
</gene>
<dbReference type="EMBL" id="JAPWTK010000071">
    <property type="protein sequence ID" value="KAJ8952294.1"/>
    <property type="molecule type" value="Genomic_DNA"/>
</dbReference>
<keyword evidence="2" id="KW-1185">Reference proteome</keyword>